<organism evidence="2 3">
    <name type="scientific">Paspalum notatum var. saurae</name>
    <dbReference type="NCBI Taxonomy" id="547442"/>
    <lineage>
        <taxon>Eukaryota</taxon>
        <taxon>Viridiplantae</taxon>
        <taxon>Streptophyta</taxon>
        <taxon>Embryophyta</taxon>
        <taxon>Tracheophyta</taxon>
        <taxon>Spermatophyta</taxon>
        <taxon>Magnoliopsida</taxon>
        <taxon>Liliopsida</taxon>
        <taxon>Poales</taxon>
        <taxon>Poaceae</taxon>
        <taxon>PACMAD clade</taxon>
        <taxon>Panicoideae</taxon>
        <taxon>Andropogonodae</taxon>
        <taxon>Paspaleae</taxon>
        <taxon>Paspalinae</taxon>
        <taxon>Paspalum</taxon>
    </lineage>
</organism>
<feature type="compositionally biased region" description="Pro residues" evidence="1">
    <location>
        <begin position="55"/>
        <end position="65"/>
    </location>
</feature>
<accession>A0AAQ3X206</accession>
<feature type="compositionally biased region" description="Low complexity" evidence="1">
    <location>
        <begin position="66"/>
        <end position="76"/>
    </location>
</feature>
<feature type="region of interest" description="Disordered" evidence="1">
    <location>
        <begin position="1"/>
        <end position="204"/>
    </location>
</feature>
<name>A0AAQ3X206_PASNO</name>
<keyword evidence="3" id="KW-1185">Reference proteome</keyword>
<gene>
    <name evidence="2" type="ORF">U9M48_028701</name>
</gene>
<protein>
    <submittedName>
        <fullName evidence="2">Uncharacterized protein</fullName>
    </submittedName>
</protein>
<dbReference type="EMBL" id="CP144750">
    <property type="protein sequence ID" value="WVZ81310.1"/>
    <property type="molecule type" value="Genomic_DNA"/>
</dbReference>
<sequence length="337" mass="34996">MAAEPQLRRPRRASASYHGLPVPAPTRANSAAARRPHRDSARWRSAAPRPRPARRPPPLPVPAGAPRPRQHPSPSRTARRSPPFPVPAGVRPPRPAPLPIPARRNARHPSPSPCLLSRGLQSSPRRWGQSAGAEGAQGCGAAGSERRRPDRGGAWPFRRRGSGSDASKPASGATASSDALSCPPSLATPSAGVPSSPSSSPHVPSAVVPAAAACSVPILSASALPVQASSTSAPTPPAHAISSICQQQLHPMPCCILLQDPDQARGVCAPLYLRNTTAAQIPCSSLPAATTQNQQHPLHLDTVAASKSCCYFLVAANYVAVVPDGQIFDCLANILPI</sequence>
<evidence type="ECO:0000313" key="3">
    <source>
        <dbReference type="Proteomes" id="UP001341281"/>
    </source>
</evidence>
<evidence type="ECO:0000256" key="1">
    <source>
        <dbReference type="SAM" id="MobiDB-lite"/>
    </source>
</evidence>
<reference evidence="2 3" key="1">
    <citation type="submission" date="2024-02" db="EMBL/GenBank/DDBJ databases">
        <title>High-quality chromosome-scale genome assembly of Pensacola bahiagrass (Paspalum notatum Flugge var. saurae).</title>
        <authorList>
            <person name="Vega J.M."/>
            <person name="Podio M."/>
            <person name="Orjuela J."/>
            <person name="Siena L.A."/>
            <person name="Pessino S.C."/>
            <person name="Combes M.C."/>
            <person name="Mariac C."/>
            <person name="Albertini E."/>
            <person name="Pupilli F."/>
            <person name="Ortiz J.P.A."/>
            <person name="Leblanc O."/>
        </authorList>
    </citation>
    <scope>NUCLEOTIDE SEQUENCE [LARGE SCALE GENOMIC DNA]</scope>
    <source>
        <strain evidence="2">R1</strain>
        <tissue evidence="2">Leaf</tissue>
    </source>
</reference>
<feature type="compositionally biased region" description="Low complexity" evidence="1">
    <location>
        <begin position="187"/>
        <end position="204"/>
    </location>
</feature>
<proteinExistence type="predicted"/>
<dbReference type="Proteomes" id="UP001341281">
    <property type="component" value="Chromosome 06"/>
</dbReference>
<evidence type="ECO:0000313" key="2">
    <source>
        <dbReference type="EMBL" id="WVZ81310.1"/>
    </source>
</evidence>
<feature type="compositionally biased region" description="Pro residues" evidence="1">
    <location>
        <begin position="82"/>
        <end position="100"/>
    </location>
</feature>
<dbReference type="AlphaFoldDB" id="A0AAQ3X206"/>